<dbReference type="Gene3D" id="3.40.50.2300">
    <property type="match status" value="1"/>
</dbReference>
<dbReference type="InterPro" id="IPR039420">
    <property type="entry name" value="WalR-like"/>
</dbReference>
<evidence type="ECO:0000256" key="3">
    <source>
        <dbReference type="ARBA" id="ARBA00023015"/>
    </source>
</evidence>
<dbReference type="Gene3D" id="1.10.10.10">
    <property type="entry name" value="Winged helix-like DNA-binding domain superfamily/Winged helix DNA-binding domain"/>
    <property type="match status" value="1"/>
</dbReference>
<sequence length="226" mass="25590">MRILFVEDDRELCEVVGFQLKNEGFTVDICHDGDDGLQYIREQAHDIILLDRMLPTVNGIDMLKIMRSEGIATPVIFLTALGELNDKITGLDAGADDYIVKPFEFGELMARIRSIGRRPKHLRDGAGLVYGDLSYNSNEKTLSTHEGSCSLSRKEADLMELFLKNPDTVLPRMTLLTRVWGPFSEIEEGNIDNYIHFLRKRLASIKSKTRIKTVRGVGYRLEGKDV</sequence>
<dbReference type="Proteomes" id="UP001596022">
    <property type="component" value="Unassembled WGS sequence"/>
</dbReference>
<keyword evidence="2" id="KW-0902">Two-component regulatory system</keyword>
<comment type="caution">
    <text evidence="10">The sequence shown here is derived from an EMBL/GenBank/DDBJ whole genome shotgun (WGS) entry which is preliminary data.</text>
</comment>
<dbReference type="PANTHER" id="PTHR48111">
    <property type="entry name" value="REGULATOR OF RPOS"/>
    <property type="match status" value="1"/>
</dbReference>
<dbReference type="InterPro" id="IPR016032">
    <property type="entry name" value="Sig_transdc_resp-reg_C-effctor"/>
</dbReference>
<dbReference type="SMART" id="SM00448">
    <property type="entry name" value="REC"/>
    <property type="match status" value="1"/>
</dbReference>
<dbReference type="SUPFAM" id="SSF52172">
    <property type="entry name" value="CheY-like"/>
    <property type="match status" value="1"/>
</dbReference>
<evidence type="ECO:0000256" key="5">
    <source>
        <dbReference type="ARBA" id="ARBA00023163"/>
    </source>
</evidence>
<dbReference type="EMBL" id="JBHSFW010000004">
    <property type="protein sequence ID" value="MFC4618928.1"/>
    <property type="molecule type" value="Genomic_DNA"/>
</dbReference>
<keyword evidence="1 6" id="KW-0597">Phosphoprotein</keyword>
<evidence type="ECO:0000259" key="8">
    <source>
        <dbReference type="PROSITE" id="PS50110"/>
    </source>
</evidence>
<dbReference type="Pfam" id="PF00072">
    <property type="entry name" value="Response_reg"/>
    <property type="match status" value="1"/>
</dbReference>
<dbReference type="InterPro" id="IPR036388">
    <property type="entry name" value="WH-like_DNA-bd_sf"/>
</dbReference>
<keyword evidence="4 7" id="KW-0238">DNA-binding</keyword>
<dbReference type="Pfam" id="PF00486">
    <property type="entry name" value="Trans_reg_C"/>
    <property type="match status" value="1"/>
</dbReference>
<evidence type="ECO:0000259" key="9">
    <source>
        <dbReference type="PROSITE" id="PS51755"/>
    </source>
</evidence>
<dbReference type="PROSITE" id="PS50110">
    <property type="entry name" value="RESPONSE_REGULATORY"/>
    <property type="match status" value="1"/>
</dbReference>
<dbReference type="Gene3D" id="6.10.250.690">
    <property type="match status" value="1"/>
</dbReference>
<evidence type="ECO:0000313" key="11">
    <source>
        <dbReference type="Proteomes" id="UP001596022"/>
    </source>
</evidence>
<feature type="DNA-binding region" description="OmpR/PhoB-type" evidence="7">
    <location>
        <begin position="125"/>
        <end position="223"/>
    </location>
</feature>
<feature type="domain" description="OmpR/PhoB-type" evidence="9">
    <location>
        <begin position="125"/>
        <end position="223"/>
    </location>
</feature>
<reference evidence="11" key="1">
    <citation type="journal article" date="2019" name="Int. J. Syst. Evol. Microbiol.">
        <title>The Global Catalogue of Microorganisms (GCM) 10K type strain sequencing project: providing services to taxonomists for standard genome sequencing and annotation.</title>
        <authorList>
            <consortium name="The Broad Institute Genomics Platform"/>
            <consortium name="The Broad Institute Genome Sequencing Center for Infectious Disease"/>
            <person name="Wu L."/>
            <person name="Ma J."/>
        </authorList>
    </citation>
    <scope>NUCLEOTIDE SEQUENCE [LARGE SCALE GENOMIC DNA]</scope>
    <source>
        <strain evidence="11">CGMCC 1.16306</strain>
    </source>
</reference>
<evidence type="ECO:0000313" key="10">
    <source>
        <dbReference type="EMBL" id="MFC4618928.1"/>
    </source>
</evidence>
<keyword evidence="11" id="KW-1185">Reference proteome</keyword>
<gene>
    <name evidence="10" type="ORF">ACFO4N_09325</name>
</gene>
<keyword evidence="3" id="KW-0805">Transcription regulation</keyword>
<dbReference type="SUPFAM" id="SSF46894">
    <property type="entry name" value="C-terminal effector domain of the bipartite response regulators"/>
    <property type="match status" value="1"/>
</dbReference>
<evidence type="ECO:0000256" key="2">
    <source>
        <dbReference type="ARBA" id="ARBA00023012"/>
    </source>
</evidence>
<evidence type="ECO:0000256" key="1">
    <source>
        <dbReference type="ARBA" id="ARBA00022553"/>
    </source>
</evidence>
<feature type="domain" description="Response regulatory" evidence="8">
    <location>
        <begin position="2"/>
        <end position="116"/>
    </location>
</feature>
<dbReference type="InterPro" id="IPR011006">
    <property type="entry name" value="CheY-like_superfamily"/>
</dbReference>
<dbReference type="RefSeq" id="WP_376846029.1">
    <property type="nucleotide sequence ID" value="NZ_JBHSFW010000004.1"/>
</dbReference>
<evidence type="ECO:0000256" key="4">
    <source>
        <dbReference type="ARBA" id="ARBA00023125"/>
    </source>
</evidence>
<keyword evidence="5" id="KW-0804">Transcription</keyword>
<protein>
    <submittedName>
        <fullName evidence="10">Response regulator transcription factor</fullName>
    </submittedName>
</protein>
<evidence type="ECO:0000256" key="6">
    <source>
        <dbReference type="PROSITE-ProRule" id="PRU00169"/>
    </source>
</evidence>
<feature type="modified residue" description="4-aspartylphosphate" evidence="6">
    <location>
        <position position="51"/>
    </location>
</feature>
<accession>A0ABV9GLU2</accession>
<name>A0ABV9GLU2_9BACL</name>
<evidence type="ECO:0000256" key="7">
    <source>
        <dbReference type="PROSITE-ProRule" id="PRU01091"/>
    </source>
</evidence>
<dbReference type="InterPro" id="IPR001789">
    <property type="entry name" value="Sig_transdc_resp-reg_receiver"/>
</dbReference>
<proteinExistence type="predicted"/>
<dbReference type="InterPro" id="IPR001867">
    <property type="entry name" value="OmpR/PhoB-type_DNA-bd"/>
</dbReference>
<dbReference type="CDD" id="cd00383">
    <property type="entry name" value="trans_reg_C"/>
    <property type="match status" value="1"/>
</dbReference>
<organism evidence="10 11">
    <name type="scientific">Camelliibacillus cellulosilyticus</name>
    <dbReference type="NCBI Taxonomy" id="2174486"/>
    <lineage>
        <taxon>Bacteria</taxon>
        <taxon>Bacillati</taxon>
        <taxon>Bacillota</taxon>
        <taxon>Bacilli</taxon>
        <taxon>Bacillales</taxon>
        <taxon>Sporolactobacillaceae</taxon>
        <taxon>Camelliibacillus</taxon>
    </lineage>
</organism>
<dbReference type="PANTHER" id="PTHR48111:SF22">
    <property type="entry name" value="REGULATOR OF RPOS"/>
    <property type="match status" value="1"/>
</dbReference>
<dbReference type="SMART" id="SM00862">
    <property type="entry name" value="Trans_reg_C"/>
    <property type="match status" value="1"/>
</dbReference>
<dbReference type="PROSITE" id="PS51755">
    <property type="entry name" value="OMPR_PHOB"/>
    <property type="match status" value="1"/>
</dbReference>